<dbReference type="OrthoDB" id="9788959at2"/>
<organism evidence="3 4">
    <name type="scientific">Rubrivirga marina</name>
    <dbReference type="NCBI Taxonomy" id="1196024"/>
    <lineage>
        <taxon>Bacteria</taxon>
        <taxon>Pseudomonadati</taxon>
        <taxon>Rhodothermota</taxon>
        <taxon>Rhodothermia</taxon>
        <taxon>Rhodothermales</taxon>
        <taxon>Rubricoccaceae</taxon>
        <taxon>Rubrivirga</taxon>
    </lineage>
</organism>
<dbReference type="InterPro" id="IPR006016">
    <property type="entry name" value="UspA"/>
</dbReference>
<proteinExistence type="inferred from homology"/>
<evidence type="ECO:0000256" key="1">
    <source>
        <dbReference type="ARBA" id="ARBA00008791"/>
    </source>
</evidence>
<dbReference type="Pfam" id="PF00582">
    <property type="entry name" value="Usp"/>
    <property type="match status" value="2"/>
</dbReference>
<evidence type="ECO:0000313" key="4">
    <source>
        <dbReference type="Proteomes" id="UP000216339"/>
    </source>
</evidence>
<dbReference type="PANTHER" id="PTHR46268:SF6">
    <property type="entry name" value="UNIVERSAL STRESS PROTEIN UP12"/>
    <property type="match status" value="1"/>
</dbReference>
<dbReference type="SUPFAM" id="SSF52402">
    <property type="entry name" value="Adenine nucleotide alpha hydrolases-like"/>
    <property type="match status" value="2"/>
</dbReference>
<evidence type="ECO:0000313" key="3">
    <source>
        <dbReference type="EMBL" id="PAP75933.1"/>
    </source>
</evidence>
<protein>
    <recommendedName>
        <fullName evidence="2">UspA domain-containing protein</fullName>
    </recommendedName>
</protein>
<dbReference type="InterPro" id="IPR006015">
    <property type="entry name" value="Universal_stress_UspA"/>
</dbReference>
<dbReference type="Proteomes" id="UP000216339">
    <property type="component" value="Unassembled WGS sequence"/>
</dbReference>
<reference evidence="3 4" key="1">
    <citation type="submission" date="2016-11" db="EMBL/GenBank/DDBJ databases">
        <title>Study of marine rhodopsin-containing bacteria.</title>
        <authorList>
            <person name="Yoshizawa S."/>
            <person name="Kumagai Y."/>
            <person name="Kogure K."/>
        </authorList>
    </citation>
    <scope>NUCLEOTIDE SEQUENCE [LARGE SCALE GENOMIC DNA]</scope>
    <source>
        <strain evidence="3 4">SAORIC-28</strain>
    </source>
</reference>
<dbReference type="PANTHER" id="PTHR46268">
    <property type="entry name" value="STRESS RESPONSE PROTEIN NHAX"/>
    <property type="match status" value="1"/>
</dbReference>
<dbReference type="Gene3D" id="3.40.50.620">
    <property type="entry name" value="HUPs"/>
    <property type="match status" value="2"/>
</dbReference>
<dbReference type="RefSeq" id="WP_095509575.1">
    <property type="nucleotide sequence ID" value="NZ_MQWD01000001.1"/>
</dbReference>
<sequence>MTPLHTVVVAVDFSTGSEAALACAADLARRAGAALHVLHADVLFQSSGDGAPPDGAPGGTLRLRLDRAARDAGAPDATIAVVRDVKAVAAIQRYAEDVDADLLVVGTHGRTGVARLLLGSVAEACVASAPCPVLTVPRTAAPVGPSPEAAVLVAVDFSDRSRSAVAAGRHLADLYGAGLELVHVVRDGGPYPGLAPNILSLVDFDPAQGEAMRERLARFAETVPGAAPDALHVGLGDPSRVVAALAAERGARAVALGTHGRRGLAHALIGSVAEAALRRSPCPVLTLRQPHRLGRVELPVALAS</sequence>
<gene>
    <name evidence="3" type="ORF">BSZ37_05505</name>
</gene>
<name>A0A271IXI6_9BACT</name>
<dbReference type="AlphaFoldDB" id="A0A271IXI6"/>
<dbReference type="InterPro" id="IPR014729">
    <property type="entry name" value="Rossmann-like_a/b/a_fold"/>
</dbReference>
<comment type="similarity">
    <text evidence="1">Belongs to the universal stress protein A family.</text>
</comment>
<feature type="domain" description="UspA" evidence="2">
    <location>
        <begin position="151"/>
        <end position="288"/>
    </location>
</feature>
<evidence type="ECO:0000259" key="2">
    <source>
        <dbReference type="Pfam" id="PF00582"/>
    </source>
</evidence>
<feature type="domain" description="UspA" evidence="2">
    <location>
        <begin position="5"/>
        <end position="137"/>
    </location>
</feature>
<comment type="caution">
    <text evidence="3">The sequence shown here is derived from an EMBL/GenBank/DDBJ whole genome shotgun (WGS) entry which is preliminary data.</text>
</comment>
<keyword evidence="4" id="KW-1185">Reference proteome</keyword>
<accession>A0A271IXI6</accession>
<dbReference type="CDD" id="cd00293">
    <property type="entry name" value="USP-like"/>
    <property type="match status" value="2"/>
</dbReference>
<dbReference type="EMBL" id="MQWD01000001">
    <property type="protein sequence ID" value="PAP75933.1"/>
    <property type="molecule type" value="Genomic_DNA"/>
</dbReference>
<dbReference type="PRINTS" id="PR01438">
    <property type="entry name" value="UNVRSLSTRESS"/>
</dbReference>